<sequence length="477" mass="53753">ESKQSGSLPLLLSSSMVSTRLLSLNLLRFFVVSLSFLLIYKLHRLATEEDPIDHKLAYSSIDIDSPPSLDSETVRLLRLHELLARPQIKCGKKLLGEDPEDFFLCSPQDFKKRSSFSSGLLISGSSVYRGDFEAALPIAKWTAIVPPGDKTLLRLAGDVDVHQLEDLHRWSEWRIDEIRRAIRDDEYSLVILHLYSGMLRPTEEVIRAIMRIVSSSSLLLIARIRDGSDADLWTSTLNHLFFSRNLALIGATSSGLCGRTPLSCEYRISLAHIDPISDHHLPPSFGLGSPREERHRLLQYLSSNLTPCPLLLSPPSIPPLCTKSVDENTRVLLLTYRNLVSLPPLDPLSHSRITVVSPHNTSLSTPHLKLGVSPDGSKISTDGKWRFESINTILERVLTPSILLVDLDGVEWSLIEEIVDSVLARKIKQLSINARLFVEEDETIRRFYSSIRRLFLSYYSLTHFSHHSSHLQLVFTS</sequence>
<proteinExistence type="predicted"/>
<reference evidence="2" key="1">
    <citation type="submission" date="2022-10" db="EMBL/GenBank/DDBJ databases">
        <title>Genome assembly of Pristionchus species.</title>
        <authorList>
            <person name="Yoshida K."/>
            <person name="Sommer R.J."/>
        </authorList>
    </citation>
    <scope>NUCLEOTIDE SEQUENCE [LARGE SCALE GENOMIC DNA]</scope>
    <source>
        <strain evidence="2">RS5460</strain>
    </source>
</reference>
<organism evidence="1 2">
    <name type="scientific">Pristionchus mayeri</name>
    <dbReference type="NCBI Taxonomy" id="1317129"/>
    <lineage>
        <taxon>Eukaryota</taxon>
        <taxon>Metazoa</taxon>
        <taxon>Ecdysozoa</taxon>
        <taxon>Nematoda</taxon>
        <taxon>Chromadorea</taxon>
        <taxon>Rhabditida</taxon>
        <taxon>Rhabditina</taxon>
        <taxon>Diplogasteromorpha</taxon>
        <taxon>Diplogasteroidea</taxon>
        <taxon>Neodiplogasteridae</taxon>
        <taxon>Pristionchus</taxon>
    </lineage>
</organism>
<evidence type="ECO:0000313" key="1">
    <source>
        <dbReference type="EMBL" id="GMR32766.1"/>
    </source>
</evidence>
<dbReference type="Proteomes" id="UP001328107">
    <property type="component" value="Unassembled WGS sequence"/>
</dbReference>
<dbReference type="EMBL" id="BTRK01000001">
    <property type="protein sequence ID" value="GMR32766.1"/>
    <property type="molecule type" value="Genomic_DNA"/>
</dbReference>
<accession>A0AAN5C8Z9</accession>
<evidence type="ECO:0000313" key="2">
    <source>
        <dbReference type="Proteomes" id="UP001328107"/>
    </source>
</evidence>
<protein>
    <submittedName>
        <fullName evidence="1">Uncharacterized protein</fullName>
    </submittedName>
</protein>
<feature type="non-terminal residue" evidence="1">
    <location>
        <position position="1"/>
    </location>
</feature>
<name>A0AAN5C8Z9_9BILA</name>
<keyword evidence="2" id="KW-1185">Reference proteome</keyword>
<gene>
    <name evidence="1" type="ORF">PMAYCL1PPCAC_02961</name>
</gene>
<dbReference type="AlphaFoldDB" id="A0AAN5C8Z9"/>
<comment type="caution">
    <text evidence="1">The sequence shown here is derived from an EMBL/GenBank/DDBJ whole genome shotgun (WGS) entry which is preliminary data.</text>
</comment>